<dbReference type="AlphaFoldDB" id="A0A9Q3PCR5"/>
<feature type="region of interest" description="Disordered" evidence="1">
    <location>
        <begin position="63"/>
        <end position="155"/>
    </location>
</feature>
<dbReference type="Proteomes" id="UP000765509">
    <property type="component" value="Unassembled WGS sequence"/>
</dbReference>
<accession>A0A9Q3PCR5</accession>
<feature type="compositionally biased region" description="Polar residues" evidence="1">
    <location>
        <begin position="127"/>
        <end position="149"/>
    </location>
</feature>
<name>A0A9Q3PCR5_9BASI</name>
<organism evidence="2 3">
    <name type="scientific">Austropuccinia psidii MF-1</name>
    <dbReference type="NCBI Taxonomy" id="1389203"/>
    <lineage>
        <taxon>Eukaryota</taxon>
        <taxon>Fungi</taxon>
        <taxon>Dikarya</taxon>
        <taxon>Basidiomycota</taxon>
        <taxon>Pucciniomycotina</taxon>
        <taxon>Pucciniomycetes</taxon>
        <taxon>Pucciniales</taxon>
        <taxon>Sphaerophragmiaceae</taxon>
        <taxon>Austropuccinia</taxon>
    </lineage>
</organism>
<dbReference type="OrthoDB" id="2194665at2759"/>
<dbReference type="EMBL" id="AVOT02064381">
    <property type="protein sequence ID" value="MBW0556804.1"/>
    <property type="molecule type" value="Genomic_DNA"/>
</dbReference>
<evidence type="ECO:0000313" key="3">
    <source>
        <dbReference type="Proteomes" id="UP000765509"/>
    </source>
</evidence>
<comment type="caution">
    <text evidence="2">The sequence shown here is derived from an EMBL/GenBank/DDBJ whole genome shotgun (WGS) entry which is preliminary data.</text>
</comment>
<reference evidence="2" key="1">
    <citation type="submission" date="2021-03" db="EMBL/GenBank/DDBJ databases">
        <title>Draft genome sequence of rust myrtle Austropuccinia psidii MF-1, a brazilian biotype.</title>
        <authorList>
            <person name="Quecine M.C."/>
            <person name="Pachon D.M.R."/>
            <person name="Bonatelli M.L."/>
            <person name="Correr F.H."/>
            <person name="Franceschini L.M."/>
            <person name="Leite T.F."/>
            <person name="Margarido G.R.A."/>
            <person name="Almeida C.A."/>
            <person name="Ferrarezi J.A."/>
            <person name="Labate C.A."/>
        </authorList>
    </citation>
    <scope>NUCLEOTIDE SEQUENCE</scope>
    <source>
        <strain evidence="2">MF-1</strain>
    </source>
</reference>
<evidence type="ECO:0000313" key="2">
    <source>
        <dbReference type="EMBL" id="MBW0556804.1"/>
    </source>
</evidence>
<protein>
    <submittedName>
        <fullName evidence="2">Uncharacterized protein</fullName>
    </submittedName>
</protein>
<keyword evidence="3" id="KW-1185">Reference proteome</keyword>
<feature type="compositionally biased region" description="Low complexity" evidence="1">
    <location>
        <begin position="64"/>
        <end position="75"/>
    </location>
</feature>
<gene>
    <name evidence="2" type="ORF">O181_096519</name>
</gene>
<proteinExistence type="predicted"/>
<feature type="compositionally biased region" description="Polar residues" evidence="1">
    <location>
        <begin position="83"/>
        <end position="113"/>
    </location>
</feature>
<evidence type="ECO:0000256" key="1">
    <source>
        <dbReference type="SAM" id="MobiDB-lite"/>
    </source>
</evidence>
<sequence>MPLLLHWEEAIPLNWEASFKCQEVLVETNTEEIVKIIRQIANSLPDPDAEGSYELDGEEVEVIPHSSGHPSNSSPSQPPAKRFQSQVIPSTPRNLQPTLATIPTSISSASPHASHTRPALNPAVRPSSIQQSRNSPIVNSKQLQPVASTSRRREELSPLPFPASQVFQRRYQWPIRLTREDPKMASDNQDAVARLFRRVDRNSREVIMYSNDRTIPGTASEEISAKSAWYEDELINDFQKTFDYLGRDNQFPFPCLCLV</sequence>